<dbReference type="PANTHER" id="PTHR33194">
    <property type="entry name" value="ZINC KNUCKLE DOMAINCONTAINING PROTEIN"/>
    <property type="match status" value="1"/>
</dbReference>
<evidence type="ECO:0000259" key="2">
    <source>
        <dbReference type="Pfam" id="PF03732"/>
    </source>
</evidence>
<gene>
    <name evidence="3" type="ORF">LAZ67_4001481</name>
</gene>
<dbReference type="EMBL" id="CP092866">
    <property type="protein sequence ID" value="UYV66374.1"/>
    <property type="molecule type" value="Genomic_DNA"/>
</dbReference>
<proteinExistence type="predicted"/>
<feature type="domain" description="Retrotransposon gag" evidence="2">
    <location>
        <begin position="119"/>
        <end position="209"/>
    </location>
</feature>
<organism evidence="3 4">
    <name type="scientific">Cordylochernes scorpioides</name>
    <dbReference type="NCBI Taxonomy" id="51811"/>
    <lineage>
        <taxon>Eukaryota</taxon>
        <taxon>Metazoa</taxon>
        <taxon>Ecdysozoa</taxon>
        <taxon>Arthropoda</taxon>
        <taxon>Chelicerata</taxon>
        <taxon>Arachnida</taxon>
        <taxon>Pseudoscorpiones</taxon>
        <taxon>Cheliferoidea</taxon>
        <taxon>Chernetidae</taxon>
        <taxon>Cordylochernes</taxon>
    </lineage>
</organism>
<reference evidence="3 4" key="1">
    <citation type="submission" date="2022-01" db="EMBL/GenBank/DDBJ databases">
        <title>A chromosomal length assembly of Cordylochernes scorpioides.</title>
        <authorList>
            <person name="Zeh D."/>
            <person name="Zeh J."/>
        </authorList>
    </citation>
    <scope>NUCLEOTIDE SEQUENCE [LARGE SCALE GENOMIC DNA]</scope>
    <source>
        <strain evidence="3">IN4F17</strain>
        <tissue evidence="3">Whole Body</tissue>
    </source>
</reference>
<dbReference type="PANTHER" id="PTHR33194:SF4">
    <property type="entry name" value="CCHC-TYPE DOMAIN-CONTAINING PROTEIN"/>
    <property type="match status" value="1"/>
</dbReference>
<dbReference type="InterPro" id="IPR005162">
    <property type="entry name" value="Retrotrans_gag_dom"/>
</dbReference>
<accession>A0ABY6KC07</accession>
<evidence type="ECO:0000313" key="3">
    <source>
        <dbReference type="EMBL" id="UYV66374.1"/>
    </source>
</evidence>
<dbReference type="Proteomes" id="UP001235939">
    <property type="component" value="Chromosome 04"/>
</dbReference>
<feature type="compositionally biased region" description="Basic residues" evidence="1">
    <location>
        <begin position="388"/>
        <end position="397"/>
    </location>
</feature>
<evidence type="ECO:0000256" key="1">
    <source>
        <dbReference type="SAM" id="MobiDB-lite"/>
    </source>
</evidence>
<keyword evidence="4" id="KW-1185">Reference proteome</keyword>
<sequence>MFQWTLTLAKVQPHQRVQVTKWGSGIFTALRRSFRLQGLQPQYGFEDLPSSTRMVKTEASGTPEVFGTNAGSQSYACHIPRNPPTFSGESAQDPQRWIKMFERVAKYNKWDETQSLANVVFYLEGTAAQWFDNNEDIIDSWTQFKTNLCEVFGKKEELTRRAEMTLKTRAQKPGETTESYIQEILSLCSRVNPEMEEEEKVGHLMKGIAEDFYQTLIVKDPTTVDELVKFCRQLENMKQRRIKRTRYERLPNVTPISSDFEEDLALRIRRIVQEELQKFMPKMTEVEPFGTSDVNSLEAIVKEEVQQVLAPITRRNIQSQRRRTFVPRFRREDDYTPYAPEHLTNGERLITNLSVSIAGSQDMSYVTVEKEDTRRFWPQRITISRQRKDAKTKKPIARGRSFVKPLTPTPK</sequence>
<feature type="region of interest" description="Disordered" evidence="1">
    <location>
        <begin position="386"/>
        <end position="411"/>
    </location>
</feature>
<name>A0ABY6KC07_9ARAC</name>
<protein>
    <submittedName>
        <fullName evidence="3">K02A2.6-like</fullName>
    </submittedName>
</protein>
<evidence type="ECO:0000313" key="4">
    <source>
        <dbReference type="Proteomes" id="UP001235939"/>
    </source>
</evidence>
<dbReference type="Pfam" id="PF03732">
    <property type="entry name" value="Retrotrans_gag"/>
    <property type="match status" value="1"/>
</dbReference>